<feature type="transmembrane region" description="Helical" evidence="1">
    <location>
        <begin position="200"/>
        <end position="221"/>
    </location>
</feature>
<dbReference type="InterPro" id="IPR001633">
    <property type="entry name" value="EAL_dom"/>
</dbReference>
<accession>A0A117MQC9</accession>
<organism evidence="4 5">
    <name type="scientific">Actinoplanes awajinensis subsp. mycoplanecinus</name>
    <dbReference type="NCBI Taxonomy" id="135947"/>
    <lineage>
        <taxon>Bacteria</taxon>
        <taxon>Bacillati</taxon>
        <taxon>Actinomycetota</taxon>
        <taxon>Actinomycetes</taxon>
        <taxon>Micromonosporales</taxon>
        <taxon>Micromonosporaceae</taxon>
        <taxon>Actinoplanes</taxon>
    </lineage>
</organism>
<evidence type="ECO:0008006" key="6">
    <source>
        <dbReference type="Google" id="ProtNLM"/>
    </source>
</evidence>
<dbReference type="PROSITE" id="PS50883">
    <property type="entry name" value="EAL"/>
    <property type="match status" value="1"/>
</dbReference>
<name>A0A117MQC9_9ACTN</name>
<dbReference type="Proteomes" id="UP000053244">
    <property type="component" value="Unassembled WGS sequence"/>
</dbReference>
<dbReference type="PROSITE" id="PS50887">
    <property type="entry name" value="GGDEF"/>
    <property type="match status" value="1"/>
</dbReference>
<dbReference type="SUPFAM" id="SSF141868">
    <property type="entry name" value="EAL domain-like"/>
    <property type="match status" value="1"/>
</dbReference>
<dbReference type="NCBIfam" id="TIGR00254">
    <property type="entry name" value="GGDEF"/>
    <property type="match status" value="1"/>
</dbReference>
<protein>
    <recommendedName>
        <fullName evidence="6">Diguanylate cyclase</fullName>
    </recommendedName>
</protein>
<dbReference type="Pfam" id="PF00990">
    <property type="entry name" value="GGDEF"/>
    <property type="match status" value="1"/>
</dbReference>
<feature type="transmembrane region" description="Helical" evidence="1">
    <location>
        <begin position="293"/>
        <end position="311"/>
    </location>
</feature>
<comment type="caution">
    <text evidence="4">The sequence shown here is derived from an EMBL/GenBank/DDBJ whole genome shotgun (WGS) entry which is preliminary data.</text>
</comment>
<dbReference type="OrthoDB" id="3307592at2"/>
<dbReference type="SMART" id="SM00267">
    <property type="entry name" value="GGDEF"/>
    <property type="match status" value="1"/>
</dbReference>
<dbReference type="InterPro" id="IPR035919">
    <property type="entry name" value="EAL_sf"/>
</dbReference>
<proteinExistence type="predicted"/>
<dbReference type="InterPro" id="IPR029787">
    <property type="entry name" value="Nucleotide_cyclase"/>
</dbReference>
<feature type="transmembrane region" description="Helical" evidence="1">
    <location>
        <begin position="38"/>
        <end position="57"/>
    </location>
</feature>
<evidence type="ECO:0000256" key="1">
    <source>
        <dbReference type="SAM" id="Phobius"/>
    </source>
</evidence>
<gene>
    <name evidence="4" type="ORF">ADL15_25815</name>
</gene>
<feature type="transmembrane region" description="Helical" evidence="1">
    <location>
        <begin position="7"/>
        <end position="26"/>
    </location>
</feature>
<dbReference type="PANTHER" id="PTHR44757">
    <property type="entry name" value="DIGUANYLATE CYCLASE DGCP"/>
    <property type="match status" value="1"/>
</dbReference>
<dbReference type="CDD" id="cd01949">
    <property type="entry name" value="GGDEF"/>
    <property type="match status" value="1"/>
</dbReference>
<dbReference type="SUPFAM" id="SSF55073">
    <property type="entry name" value="Nucleotide cyclase"/>
    <property type="match status" value="1"/>
</dbReference>
<feature type="transmembrane region" description="Helical" evidence="1">
    <location>
        <begin position="142"/>
        <end position="160"/>
    </location>
</feature>
<feature type="domain" description="EAL" evidence="2">
    <location>
        <begin position="495"/>
        <end position="757"/>
    </location>
</feature>
<dbReference type="AlphaFoldDB" id="A0A117MQC9"/>
<dbReference type="Gene3D" id="3.20.20.450">
    <property type="entry name" value="EAL domain"/>
    <property type="match status" value="1"/>
</dbReference>
<keyword evidence="1" id="KW-0812">Transmembrane</keyword>
<evidence type="ECO:0000259" key="2">
    <source>
        <dbReference type="PROSITE" id="PS50883"/>
    </source>
</evidence>
<dbReference type="RefSeq" id="WP_067696378.1">
    <property type="nucleotide sequence ID" value="NZ_LLZH01000268.1"/>
</dbReference>
<dbReference type="Gene3D" id="3.30.70.270">
    <property type="match status" value="1"/>
</dbReference>
<dbReference type="EMBL" id="LLZH01000268">
    <property type="protein sequence ID" value="KUL29992.1"/>
    <property type="molecule type" value="Genomic_DNA"/>
</dbReference>
<feature type="transmembrane region" description="Helical" evidence="1">
    <location>
        <begin position="166"/>
        <end position="188"/>
    </location>
</feature>
<feature type="transmembrane region" description="Helical" evidence="1">
    <location>
        <begin position="69"/>
        <end position="92"/>
    </location>
</feature>
<dbReference type="PANTHER" id="PTHR44757:SF2">
    <property type="entry name" value="BIOFILM ARCHITECTURE MAINTENANCE PROTEIN MBAA"/>
    <property type="match status" value="1"/>
</dbReference>
<dbReference type="InterPro" id="IPR043128">
    <property type="entry name" value="Rev_trsase/Diguanyl_cyclase"/>
</dbReference>
<evidence type="ECO:0000259" key="3">
    <source>
        <dbReference type="PROSITE" id="PS50887"/>
    </source>
</evidence>
<feature type="transmembrane region" description="Helical" evidence="1">
    <location>
        <begin position="227"/>
        <end position="246"/>
    </location>
</feature>
<evidence type="ECO:0000313" key="4">
    <source>
        <dbReference type="EMBL" id="KUL29992.1"/>
    </source>
</evidence>
<dbReference type="InterPro" id="IPR000160">
    <property type="entry name" value="GGDEF_dom"/>
</dbReference>
<keyword evidence="1" id="KW-1133">Transmembrane helix</keyword>
<feature type="domain" description="GGDEF" evidence="3">
    <location>
        <begin position="359"/>
        <end position="486"/>
    </location>
</feature>
<sequence>MTGERHWRYAALSGATALTGVLWYVWWCLAPTGPAALAYLVMPIAGAIAVPAVHALRRDVVLPRAGRRFWLLLEVATVLLTAGYAVLAVAAFRSSPALPYLPLPSTVLIGLGLLAAMIGVGAVPLGVTSWAERGRQWLDRSIAFLGCAVLLGHFGLYPMFAAEQRWSTGVLAVVLMAFLFAAGAVTKVSYIPGGPVDRTAVRLVAGTGLVAAAFALLAVARPEDGSIPAQAVLLPLVPVLITLAALRQRHAPVARTLRSDSWLPYLAMLAADVPLAQVLFGEPRLDTIGEGRLVIGGAALVSTLVSVRQWVVNRDNTRLLHEREASEARLQYDATHDALTGLGNRVLFRERLGAALATTGATVLLVDLDDFNAVNDSLGHDVGDELLIAFAATLRVAAGADGEPARLAGDEFAVLVTTPGVDEAVARRIMTAIAAPISGHRLLVHASAGIASAPAGTAARNLLRDADAAMYTAKQRGKANWIRYAPGMEKPAQAHAQLGGDLRRALDAGEFRLVYQPLVDLRDGRVVGVEALVRWVHPERGTVPPIEFIPAAERTGLIVPLGRWVLRETCRQAAAWLAEFGPDALRKASPNVSVRQLHDPDFVADVRAALADTGLPANRLVLELTESAVLRGHQVLKVLHEVHDMGVRLALDDFGTGESSLSLLRAFPAAIVKLDKSFVDNIEVDEPGSAAAGARQAVARAVVQLADALGLDTVAEGIENQEQADRLLRLGYTVGQGYHLGRPVSAEDFTALLAAQARHPSTVMTVDKDLPAAA</sequence>
<dbReference type="InterPro" id="IPR052155">
    <property type="entry name" value="Biofilm_reg_signaling"/>
</dbReference>
<keyword evidence="5" id="KW-1185">Reference proteome</keyword>
<evidence type="ECO:0000313" key="5">
    <source>
        <dbReference type="Proteomes" id="UP000053244"/>
    </source>
</evidence>
<reference evidence="4 5" key="1">
    <citation type="submission" date="2015-10" db="EMBL/GenBank/DDBJ databases">
        <authorList>
            <person name="Gilbert D.G."/>
        </authorList>
    </citation>
    <scope>NUCLEOTIDE SEQUENCE [LARGE SCALE GENOMIC DNA]</scope>
    <source>
        <strain evidence="4 5">NRRL B-16712</strain>
    </source>
</reference>
<dbReference type="CDD" id="cd01948">
    <property type="entry name" value="EAL"/>
    <property type="match status" value="1"/>
</dbReference>
<keyword evidence="1" id="KW-0472">Membrane</keyword>
<feature type="transmembrane region" description="Helical" evidence="1">
    <location>
        <begin position="107"/>
        <end position="130"/>
    </location>
</feature>
<dbReference type="SMART" id="SM00052">
    <property type="entry name" value="EAL"/>
    <property type="match status" value="1"/>
</dbReference>
<dbReference type="Pfam" id="PF00563">
    <property type="entry name" value="EAL"/>
    <property type="match status" value="1"/>
</dbReference>